<evidence type="ECO:0000313" key="2">
    <source>
        <dbReference type="Proteomes" id="UP000054815"/>
    </source>
</evidence>
<proteinExistence type="predicted"/>
<protein>
    <submittedName>
        <fullName evidence="1">Uncharacterized protein</fullName>
    </submittedName>
</protein>
<accession>A0A0V0YK30</accession>
<evidence type="ECO:0000313" key="1">
    <source>
        <dbReference type="EMBL" id="KRY00392.1"/>
    </source>
</evidence>
<sequence length="113" mass="12671">MIPFFIRKVTVDGKRKGGAANGRLVYGSTGSAIPDWPTGSDMSRLPLSFREQNLNHKASAGILYGQKRQVSDIHGTARTHIPQMLRADFRKYLRRSHLFARAPIRFLLSCTAD</sequence>
<name>A0A0V0YK30_TRIPS</name>
<dbReference type="Proteomes" id="UP000054815">
    <property type="component" value="Unassembled WGS sequence"/>
</dbReference>
<comment type="caution">
    <text evidence="1">The sequence shown here is derived from an EMBL/GenBank/DDBJ whole genome shotgun (WGS) entry which is preliminary data.</text>
</comment>
<gene>
    <name evidence="1" type="ORF">T4E_7289</name>
</gene>
<dbReference type="AlphaFoldDB" id="A0A0V0YK30"/>
<reference evidence="1 2" key="1">
    <citation type="submission" date="2015-01" db="EMBL/GenBank/DDBJ databases">
        <title>Evolution of Trichinella species and genotypes.</title>
        <authorList>
            <person name="Korhonen P.K."/>
            <person name="Edoardo P."/>
            <person name="Giuseppe L.R."/>
            <person name="Gasser R.B."/>
        </authorList>
    </citation>
    <scope>NUCLEOTIDE SEQUENCE [LARGE SCALE GENOMIC DNA]</scope>
    <source>
        <strain evidence="1">ISS141</strain>
    </source>
</reference>
<organism evidence="1 2">
    <name type="scientific">Trichinella pseudospiralis</name>
    <name type="common">Parasitic roundworm</name>
    <dbReference type="NCBI Taxonomy" id="6337"/>
    <lineage>
        <taxon>Eukaryota</taxon>
        <taxon>Metazoa</taxon>
        <taxon>Ecdysozoa</taxon>
        <taxon>Nematoda</taxon>
        <taxon>Enoplea</taxon>
        <taxon>Dorylaimia</taxon>
        <taxon>Trichinellida</taxon>
        <taxon>Trichinellidae</taxon>
        <taxon>Trichinella</taxon>
    </lineage>
</organism>
<dbReference type="EMBL" id="JYDU01000008">
    <property type="protein sequence ID" value="KRY00392.1"/>
    <property type="molecule type" value="Genomic_DNA"/>
</dbReference>